<protein>
    <submittedName>
        <fullName evidence="2">Uncharacterized protein</fullName>
    </submittedName>
</protein>
<evidence type="ECO:0000256" key="1">
    <source>
        <dbReference type="SAM" id="MobiDB-lite"/>
    </source>
</evidence>
<keyword evidence="3" id="KW-1185">Reference proteome</keyword>
<evidence type="ECO:0000313" key="3">
    <source>
        <dbReference type="Proteomes" id="UP001305414"/>
    </source>
</evidence>
<feature type="region of interest" description="Disordered" evidence="1">
    <location>
        <begin position="23"/>
        <end position="47"/>
    </location>
</feature>
<comment type="caution">
    <text evidence="2">The sequence shown here is derived from an EMBL/GenBank/DDBJ whole genome shotgun (WGS) entry which is preliminary data.</text>
</comment>
<evidence type="ECO:0000313" key="2">
    <source>
        <dbReference type="EMBL" id="KAK5631381.1"/>
    </source>
</evidence>
<organism evidence="2 3">
    <name type="scientific">Xylaria bambusicola</name>
    <dbReference type="NCBI Taxonomy" id="326684"/>
    <lineage>
        <taxon>Eukaryota</taxon>
        <taxon>Fungi</taxon>
        <taxon>Dikarya</taxon>
        <taxon>Ascomycota</taxon>
        <taxon>Pezizomycotina</taxon>
        <taxon>Sordariomycetes</taxon>
        <taxon>Xylariomycetidae</taxon>
        <taxon>Xylariales</taxon>
        <taxon>Xylariaceae</taxon>
        <taxon>Xylaria</taxon>
    </lineage>
</organism>
<proteinExistence type="predicted"/>
<gene>
    <name evidence="2" type="ORF">RRF57_007095</name>
</gene>
<name>A0AAN7URF8_9PEZI</name>
<dbReference type="EMBL" id="JAWHQM010000019">
    <property type="protein sequence ID" value="KAK5631381.1"/>
    <property type="molecule type" value="Genomic_DNA"/>
</dbReference>
<accession>A0AAN7URF8</accession>
<dbReference type="AlphaFoldDB" id="A0AAN7URF8"/>
<reference evidence="2 3" key="1">
    <citation type="submission" date="2023-10" db="EMBL/GenBank/DDBJ databases">
        <title>Draft genome sequence of Xylaria bambusicola isolate GMP-LS, the root and basal stem rot pathogen of sugarcane in Indonesia.</title>
        <authorList>
            <person name="Selvaraj P."/>
            <person name="Muralishankar V."/>
            <person name="Muruganantham S."/>
            <person name="Sp S."/>
            <person name="Haryani S."/>
            <person name="Lau K.J.X."/>
            <person name="Naqvi N.I."/>
        </authorList>
    </citation>
    <scope>NUCLEOTIDE SEQUENCE [LARGE SCALE GENOMIC DNA]</scope>
    <source>
        <strain evidence="2">GMP-LS</strain>
    </source>
</reference>
<dbReference type="Proteomes" id="UP001305414">
    <property type="component" value="Unassembled WGS sequence"/>
</dbReference>
<sequence>MSIYFRQTSSSSDPISTTEAVRNMLPLAQQPHSSITNEHPAPPPEEGERVVTINMKNVHSDVILSEFLEKTGATVIHPTPAELVEMKQVEERKERGAIDRAIVKKYIENKRSRERALLLIKQEAEAIKAANQ</sequence>